<dbReference type="Pfam" id="PF00691">
    <property type="entry name" value="OmpA"/>
    <property type="match status" value="1"/>
</dbReference>
<dbReference type="PANTHER" id="PTHR30329">
    <property type="entry name" value="STATOR ELEMENT OF FLAGELLAR MOTOR COMPLEX"/>
    <property type="match status" value="1"/>
</dbReference>
<evidence type="ECO:0000256" key="5">
    <source>
        <dbReference type="ARBA" id="ARBA00022989"/>
    </source>
</evidence>
<evidence type="ECO:0000259" key="10">
    <source>
        <dbReference type="PROSITE" id="PS51123"/>
    </source>
</evidence>
<dbReference type="Proteomes" id="UP001069090">
    <property type="component" value="Unassembled WGS sequence"/>
</dbReference>
<name>A0A9J6RJG2_9GAMM</name>
<dbReference type="PROSITE" id="PS51123">
    <property type="entry name" value="OMPA_2"/>
    <property type="match status" value="1"/>
</dbReference>
<feature type="transmembrane region" description="Helical" evidence="9">
    <location>
        <begin position="16"/>
        <end position="36"/>
    </location>
</feature>
<dbReference type="InterPro" id="IPR050330">
    <property type="entry name" value="Bact_OuterMem_StrucFunc"/>
</dbReference>
<gene>
    <name evidence="11" type="primary">motD</name>
    <name evidence="11" type="ORF">O0V09_02785</name>
</gene>
<keyword evidence="3" id="KW-1003">Cell membrane</keyword>
<evidence type="ECO:0000256" key="1">
    <source>
        <dbReference type="ARBA" id="ARBA00004162"/>
    </source>
</evidence>
<comment type="similarity">
    <text evidence="2">Belongs to the MotB family.</text>
</comment>
<dbReference type="EMBL" id="JAPTGG010000002">
    <property type="protein sequence ID" value="MCZ0864109.1"/>
    <property type="molecule type" value="Genomic_DNA"/>
</dbReference>
<dbReference type="Pfam" id="PF13677">
    <property type="entry name" value="MotB_plug"/>
    <property type="match status" value="1"/>
</dbReference>
<dbReference type="GO" id="GO:0005886">
    <property type="term" value="C:plasma membrane"/>
    <property type="evidence" value="ECO:0007669"/>
    <property type="project" value="UniProtKB-SubCell"/>
</dbReference>
<organism evidence="11 12">
    <name type="scientific">Dasania phycosphaerae</name>
    <dbReference type="NCBI Taxonomy" id="2950436"/>
    <lineage>
        <taxon>Bacteria</taxon>
        <taxon>Pseudomonadati</taxon>
        <taxon>Pseudomonadota</taxon>
        <taxon>Gammaproteobacteria</taxon>
        <taxon>Cellvibrionales</taxon>
        <taxon>Spongiibacteraceae</taxon>
        <taxon>Dasania</taxon>
    </lineage>
</organism>
<dbReference type="CDD" id="cd07185">
    <property type="entry name" value="OmpA_C-like"/>
    <property type="match status" value="1"/>
</dbReference>
<evidence type="ECO:0000256" key="4">
    <source>
        <dbReference type="ARBA" id="ARBA00022692"/>
    </source>
</evidence>
<keyword evidence="6 7" id="KW-0472">Membrane</keyword>
<keyword evidence="11" id="KW-0282">Flagellum</keyword>
<accession>A0A9J6RJG2</accession>
<dbReference type="InterPro" id="IPR036737">
    <property type="entry name" value="OmpA-like_sf"/>
</dbReference>
<sequence length="315" mass="34871">MRRQVVDDNVHHERWLVSYADFITLLFAFFVVMYSISQVSETKYRVLSNTLTKTFNKKDAQLTLDPIQMGEPALKNNINLIDLEAMALKNSDGEAEGEGGADDEGELPEQFHKITENIEEVFGELLDTKMIHLQGNEEWLSVEMKSSLLFETGDARLTVPSMEILASLAGLFKDSSNPIRVEGFTDNVPISNEFFESNWELSAARAAAVVRLFAEEGIDPARMAAVGYGEHQPVADNDSPAGREKNRRVVLMISKTAQLRPVLPELAGDSDFKAPEPEPEPVPAVPDDPLQGVQTIKLEGGGLLFTRDTEPAEQP</sequence>
<feature type="domain" description="OmpA-like" evidence="10">
    <location>
        <begin position="137"/>
        <end position="257"/>
    </location>
</feature>
<comment type="caution">
    <text evidence="11">The sequence shown here is derived from an EMBL/GenBank/DDBJ whole genome shotgun (WGS) entry which is preliminary data.</text>
</comment>
<evidence type="ECO:0000256" key="9">
    <source>
        <dbReference type="SAM" id="Phobius"/>
    </source>
</evidence>
<evidence type="ECO:0000313" key="11">
    <source>
        <dbReference type="EMBL" id="MCZ0864109.1"/>
    </source>
</evidence>
<protein>
    <submittedName>
        <fullName evidence="11">Flagellar motor protein MotD</fullName>
    </submittedName>
</protein>
<comment type="subcellular location">
    <subcellularLocation>
        <location evidence="1">Cell membrane</location>
        <topology evidence="1">Single-pass membrane protein</topology>
    </subcellularLocation>
</comment>
<evidence type="ECO:0000256" key="6">
    <source>
        <dbReference type="ARBA" id="ARBA00023136"/>
    </source>
</evidence>
<keyword evidence="4 9" id="KW-0812">Transmembrane</keyword>
<reference evidence="11 12" key="1">
    <citation type="submission" date="2022-12" db="EMBL/GenBank/DDBJ databases">
        <title>Dasania phycosphaerae sp. nov., isolated from particulate material of the south coast of Korea.</title>
        <authorList>
            <person name="Jiang Y."/>
        </authorList>
    </citation>
    <scope>NUCLEOTIDE SEQUENCE [LARGE SCALE GENOMIC DNA]</scope>
    <source>
        <strain evidence="11 12">GY-19</strain>
    </source>
</reference>
<dbReference type="InterPro" id="IPR025713">
    <property type="entry name" value="MotB-like_N_dom"/>
</dbReference>
<dbReference type="InterPro" id="IPR006665">
    <property type="entry name" value="OmpA-like"/>
</dbReference>
<dbReference type="RefSeq" id="WP_258330266.1">
    <property type="nucleotide sequence ID" value="NZ_JAPTGG010000002.1"/>
</dbReference>
<proteinExistence type="inferred from homology"/>
<keyword evidence="5 9" id="KW-1133">Transmembrane helix</keyword>
<feature type="region of interest" description="Disordered" evidence="8">
    <location>
        <begin position="264"/>
        <end position="293"/>
    </location>
</feature>
<dbReference type="NCBIfam" id="NF006541">
    <property type="entry name" value="PRK09038.1"/>
    <property type="match status" value="1"/>
</dbReference>
<dbReference type="Gene3D" id="3.30.1330.60">
    <property type="entry name" value="OmpA-like domain"/>
    <property type="match status" value="1"/>
</dbReference>
<keyword evidence="12" id="KW-1185">Reference proteome</keyword>
<evidence type="ECO:0000256" key="7">
    <source>
        <dbReference type="PROSITE-ProRule" id="PRU00473"/>
    </source>
</evidence>
<keyword evidence="11" id="KW-0969">Cilium</keyword>
<evidence type="ECO:0000256" key="8">
    <source>
        <dbReference type="SAM" id="MobiDB-lite"/>
    </source>
</evidence>
<dbReference type="PANTHER" id="PTHR30329:SF20">
    <property type="entry name" value="EXPORTED PROTEIN"/>
    <property type="match status" value="1"/>
</dbReference>
<evidence type="ECO:0000256" key="2">
    <source>
        <dbReference type="ARBA" id="ARBA00008914"/>
    </source>
</evidence>
<dbReference type="SUPFAM" id="SSF103088">
    <property type="entry name" value="OmpA-like"/>
    <property type="match status" value="1"/>
</dbReference>
<evidence type="ECO:0000313" key="12">
    <source>
        <dbReference type="Proteomes" id="UP001069090"/>
    </source>
</evidence>
<evidence type="ECO:0000256" key="3">
    <source>
        <dbReference type="ARBA" id="ARBA00022475"/>
    </source>
</evidence>
<dbReference type="PRINTS" id="PR01023">
    <property type="entry name" value="NAFLGMOTY"/>
</dbReference>
<keyword evidence="11" id="KW-0966">Cell projection</keyword>
<dbReference type="AlphaFoldDB" id="A0A9J6RJG2"/>